<dbReference type="SUPFAM" id="SSF53474">
    <property type="entry name" value="alpha/beta-Hydrolases"/>
    <property type="match status" value="1"/>
</dbReference>
<sequence length="99" mass="11269">MTGLGSFFIEDLTLASMLLRPFPATTLKDVRFSGGGDMDKVKRVFIKTMHDRMMWPEVQDQLIQMWPPSTVLDIESDHSPFFSAPTQLINLLLEAMAHE</sequence>
<name>A0A443NPS0_9MAGN</name>
<reference evidence="1 2" key="1">
    <citation type="journal article" date="2019" name="Nat. Plants">
        <title>Stout camphor tree genome fills gaps in understanding of flowering plant genome evolution.</title>
        <authorList>
            <person name="Chaw S.M."/>
            <person name="Liu Y.C."/>
            <person name="Wu Y.W."/>
            <person name="Wang H.Y."/>
            <person name="Lin C.I."/>
            <person name="Wu C.S."/>
            <person name="Ke H.M."/>
            <person name="Chang L.Y."/>
            <person name="Hsu C.Y."/>
            <person name="Yang H.T."/>
            <person name="Sudianto E."/>
            <person name="Hsu M.H."/>
            <person name="Wu K.P."/>
            <person name="Wang L.N."/>
            <person name="Leebens-Mack J.H."/>
            <person name="Tsai I.J."/>
        </authorList>
    </citation>
    <scope>NUCLEOTIDE SEQUENCE [LARGE SCALE GENOMIC DNA]</scope>
    <source>
        <strain evidence="2">cv. Chaw 1501</strain>
        <tissue evidence="1">Young leaves</tissue>
    </source>
</reference>
<dbReference type="STRING" id="337451.A0A443NPS0"/>
<dbReference type="EMBL" id="QPKB01000003">
    <property type="protein sequence ID" value="RWR80514.1"/>
    <property type="molecule type" value="Genomic_DNA"/>
</dbReference>
<comment type="caution">
    <text evidence="1">The sequence shown here is derived from an EMBL/GenBank/DDBJ whole genome shotgun (WGS) entry which is preliminary data.</text>
</comment>
<organism evidence="1 2">
    <name type="scientific">Cinnamomum micranthum f. kanehirae</name>
    <dbReference type="NCBI Taxonomy" id="337451"/>
    <lineage>
        <taxon>Eukaryota</taxon>
        <taxon>Viridiplantae</taxon>
        <taxon>Streptophyta</taxon>
        <taxon>Embryophyta</taxon>
        <taxon>Tracheophyta</taxon>
        <taxon>Spermatophyta</taxon>
        <taxon>Magnoliopsida</taxon>
        <taxon>Magnoliidae</taxon>
        <taxon>Laurales</taxon>
        <taxon>Lauraceae</taxon>
        <taxon>Cinnamomum</taxon>
    </lineage>
</organism>
<dbReference type="OrthoDB" id="1263307at2759"/>
<dbReference type="GO" id="GO:0080031">
    <property type="term" value="F:methyl salicylate esterase activity"/>
    <property type="evidence" value="ECO:0007669"/>
    <property type="project" value="TreeGrafter"/>
</dbReference>
<dbReference type="Proteomes" id="UP000283530">
    <property type="component" value="Unassembled WGS sequence"/>
</dbReference>
<dbReference type="Gene3D" id="3.40.50.1820">
    <property type="entry name" value="alpha/beta hydrolase"/>
    <property type="match status" value="1"/>
</dbReference>
<dbReference type="InterPro" id="IPR029058">
    <property type="entry name" value="AB_hydrolase_fold"/>
</dbReference>
<dbReference type="PANTHER" id="PTHR10992:SF1032">
    <property type="entry name" value="METHYLESTERASE 17"/>
    <property type="match status" value="1"/>
</dbReference>
<gene>
    <name evidence="1" type="ORF">CKAN_00915600</name>
</gene>
<protein>
    <submittedName>
        <fullName evidence="1">Methylesterase 17-like protein</fullName>
    </submittedName>
</protein>
<dbReference type="GO" id="GO:0080032">
    <property type="term" value="F:methyl jasmonate esterase activity"/>
    <property type="evidence" value="ECO:0007669"/>
    <property type="project" value="TreeGrafter"/>
</dbReference>
<keyword evidence="2" id="KW-1185">Reference proteome</keyword>
<dbReference type="GO" id="GO:0080030">
    <property type="term" value="F:methyl indole-3-acetate esterase activity"/>
    <property type="evidence" value="ECO:0007669"/>
    <property type="project" value="TreeGrafter"/>
</dbReference>
<evidence type="ECO:0000313" key="2">
    <source>
        <dbReference type="Proteomes" id="UP000283530"/>
    </source>
</evidence>
<dbReference type="PANTHER" id="PTHR10992">
    <property type="entry name" value="METHYLESTERASE FAMILY MEMBER"/>
    <property type="match status" value="1"/>
</dbReference>
<accession>A0A443NPS0</accession>
<dbReference type="InterPro" id="IPR045889">
    <property type="entry name" value="MES/HNL"/>
</dbReference>
<dbReference type="AlphaFoldDB" id="A0A443NPS0"/>
<evidence type="ECO:0000313" key="1">
    <source>
        <dbReference type="EMBL" id="RWR80514.1"/>
    </source>
</evidence>
<dbReference type="GO" id="GO:0009694">
    <property type="term" value="P:jasmonic acid metabolic process"/>
    <property type="evidence" value="ECO:0007669"/>
    <property type="project" value="TreeGrafter"/>
</dbReference>
<proteinExistence type="predicted"/>
<dbReference type="GO" id="GO:0009696">
    <property type="term" value="P:salicylic acid metabolic process"/>
    <property type="evidence" value="ECO:0007669"/>
    <property type="project" value="TreeGrafter"/>
</dbReference>